<dbReference type="RefSeq" id="WP_216456068.1">
    <property type="nucleotide sequence ID" value="NZ_JAHLQL010000001.1"/>
</dbReference>
<reference evidence="3 4" key="1">
    <citation type="submission" date="2021-06" db="EMBL/GenBank/DDBJ databases">
        <authorList>
            <person name="Sun Q."/>
            <person name="Li D."/>
        </authorList>
    </citation>
    <scope>NUCLEOTIDE SEQUENCE [LARGE SCALE GENOMIC DNA]</scope>
    <source>
        <strain evidence="3 4">MSJ-4</strain>
    </source>
</reference>
<dbReference type="PROSITE" id="PS00061">
    <property type="entry name" value="ADH_SHORT"/>
    <property type="match status" value="1"/>
</dbReference>
<proteinExistence type="inferred from homology"/>
<evidence type="ECO:0000313" key="4">
    <source>
        <dbReference type="Proteomes" id="UP000736583"/>
    </source>
</evidence>
<keyword evidence="4" id="KW-1185">Reference proteome</keyword>
<sequence length="155" mass="17375">MNNERKAYIVKADITKHEDVKNMYEYIRSKTDRLDILVNNAGANSMNYISYMKEEEWDKVIDTNLKGAFLCSKYASKLMIACNKGNIVNISSDSAITPGVRQVNYVASKSGLIAMTRSMAKELGIFGIRVNAVAPGLIKTDLNNMSKNEIERVKK</sequence>
<organism evidence="3 4">
    <name type="scientific">Clostridium simiarum</name>
    <dbReference type="NCBI Taxonomy" id="2841506"/>
    <lineage>
        <taxon>Bacteria</taxon>
        <taxon>Bacillati</taxon>
        <taxon>Bacillota</taxon>
        <taxon>Clostridia</taxon>
        <taxon>Eubacteriales</taxon>
        <taxon>Clostridiaceae</taxon>
        <taxon>Clostridium</taxon>
    </lineage>
</organism>
<comment type="similarity">
    <text evidence="1">Belongs to the short-chain dehydrogenases/reductases (SDR) family.</text>
</comment>
<dbReference type="InterPro" id="IPR020904">
    <property type="entry name" value="Sc_DH/Rdtase_CS"/>
</dbReference>
<evidence type="ECO:0000256" key="2">
    <source>
        <dbReference type="ARBA" id="ARBA00023002"/>
    </source>
</evidence>
<evidence type="ECO:0000313" key="3">
    <source>
        <dbReference type="EMBL" id="MBU5591004.1"/>
    </source>
</evidence>
<dbReference type="InterPro" id="IPR002347">
    <property type="entry name" value="SDR_fam"/>
</dbReference>
<dbReference type="PANTHER" id="PTHR42760:SF133">
    <property type="entry name" value="3-OXOACYL-[ACYL-CARRIER-PROTEIN] REDUCTASE"/>
    <property type="match status" value="1"/>
</dbReference>
<dbReference type="EMBL" id="JAHLQL010000001">
    <property type="protein sequence ID" value="MBU5591004.1"/>
    <property type="molecule type" value="Genomic_DNA"/>
</dbReference>
<comment type="caution">
    <text evidence="3">The sequence shown here is derived from an EMBL/GenBank/DDBJ whole genome shotgun (WGS) entry which is preliminary data.</text>
</comment>
<protein>
    <submittedName>
        <fullName evidence="3">SDR family oxidoreductase</fullName>
    </submittedName>
</protein>
<dbReference type="PANTHER" id="PTHR42760">
    <property type="entry name" value="SHORT-CHAIN DEHYDROGENASES/REDUCTASES FAMILY MEMBER"/>
    <property type="match status" value="1"/>
</dbReference>
<evidence type="ECO:0000256" key="1">
    <source>
        <dbReference type="ARBA" id="ARBA00006484"/>
    </source>
</evidence>
<gene>
    <name evidence="3" type="ORF">KQI89_04445</name>
</gene>
<dbReference type="Proteomes" id="UP000736583">
    <property type="component" value="Unassembled WGS sequence"/>
</dbReference>
<accession>A0ABS6EXQ1</accession>
<keyword evidence="2" id="KW-0560">Oxidoreductase</keyword>
<dbReference type="Pfam" id="PF00106">
    <property type="entry name" value="adh_short"/>
    <property type="match status" value="1"/>
</dbReference>
<name>A0ABS6EXQ1_9CLOT</name>